<dbReference type="PANTHER" id="PTHR45586:SF1">
    <property type="entry name" value="LIPOPOLYSACCHARIDE ASSEMBLY PROTEIN B"/>
    <property type="match status" value="1"/>
</dbReference>
<dbReference type="PANTHER" id="PTHR45586">
    <property type="entry name" value="TPR REPEAT-CONTAINING PROTEIN PA4667"/>
    <property type="match status" value="1"/>
</dbReference>
<dbReference type="AlphaFoldDB" id="A0A5R9GYB5"/>
<accession>A0A5R9GYB5</accession>
<dbReference type="Proteomes" id="UP000306585">
    <property type="component" value="Unassembled WGS sequence"/>
</dbReference>
<dbReference type="SMART" id="SM00028">
    <property type="entry name" value="TPR"/>
    <property type="match status" value="8"/>
</dbReference>
<dbReference type="InterPro" id="IPR011990">
    <property type="entry name" value="TPR-like_helical_dom_sf"/>
</dbReference>
<name>A0A5R9GYB5_9PROT</name>
<keyword evidence="6" id="KW-1185">Reference proteome</keyword>
<comment type="caution">
    <text evidence="5">The sequence shown here is derived from an EMBL/GenBank/DDBJ whole genome shotgun (WGS) entry which is preliminary data.</text>
</comment>
<dbReference type="PROSITE" id="PS50005">
    <property type="entry name" value="TPR"/>
    <property type="match status" value="1"/>
</dbReference>
<proteinExistence type="predicted"/>
<evidence type="ECO:0000313" key="6">
    <source>
        <dbReference type="Proteomes" id="UP000306585"/>
    </source>
</evidence>
<dbReference type="Pfam" id="PF14559">
    <property type="entry name" value="TPR_19"/>
    <property type="match status" value="2"/>
</dbReference>
<gene>
    <name evidence="5" type="ORF">FEF65_00775</name>
</gene>
<organism evidence="5 6">
    <name type="scientific">Mariprofundus erugo</name>
    <dbReference type="NCBI Taxonomy" id="2528639"/>
    <lineage>
        <taxon>Bacteria</taxon>
        <taxon>Pseudomonadati</taxon>
        <taxon>Pseudomonadota</taxon>
        <taxon>Candidatius Mariprofundia</taxon>
        <taxon>Mariprofundales</taxon>
        <taxon>Mariprofundaceae</taxon>
        <taxon>Mariprofundus</taxon>
    </lineage>
</organism>
<reference evidence="5 6" key="1">
    <citation type="journal article" date="2019" name="Appl. Environ. Microbiol.">
        <title>Environmental Evidence and Genomic Insight of Iron-oxidizing Bacteria Preference Towards More Corrosion Resistant Stainless Steel at Higher Salinities.</title>
        <authorList>
            <person name="Garrison C.E."/>
            <person name="Price K.A."/>
            <person name="Field E.K."/>
        </authorList>
    </citation>
    <scope>NUCLEOTIDE SEQUENCE [LARGE SCALE GENOMIC DNA]</scope>
    <source>
        <strain evidence="5 6">P3</strain>
    </source>
</reference>
<sequence>MNKLFLYSLPLLWLLTACGEHQSLESQPAAQQKPATSQSHTINKAESQAAIAQMEPDFLYLAALNALRDGNREMAIELLTALIKKDPGAAEPHLQLVSLLMQSGRIDEAEQHIATLLSGTSLSDEERQQLQLAQYRIYIARGDTAMTLEKLEGFLHNHPDNDSARSMQATIFASQGQIDKALASVAAGIRIKESSTLRMLEAQLLVRKGDLTNARISLMRMRKLMPDNDAATLILSDLASKSNNRDEAEKLLQDFLLEHPADMKVTHALARLLIEEKRLTEAILIYRNAAAHSGNSPEALRPLGMLYFQHGDYKLAEQTFRQLLEMQPDDNNRYYLAASLEALEQFDEAQSQYEKIRPDTEMGLQAQIRLAAMDIHRDHMDQAEVRLLSILKQRPNELDAHLLLSSIRLSKNQFRQLLDETEALLELQQKLPPQLLFNRAVAFEHFKDYARVESTLNRVLAHNPKYADALNFLGYTFAEQGIQLDRAKELILRALQEKPDDGYYLDSLAWVYYKLGDFGLAVSTQEKAIQQIANDTIMHEHYGDMLWQAGRSDAARQAWHKALELNSDHPKELEHKIKHGLQSGK</sequence>
<protein>
    <submittedName>
        <fullName evidence="5">Tetratricopeptide repeat protein</fullName>
    </submittedName>
</protein>
<evidence type="ECO:0000256" key="2">
    <source>
        <dbReference type="ARBA" id="ARBA00022803"/>
    </source>
</evidence>
<dbReference type="Pfam" id="PF13432">
    <property type="entry name" value="TPR_16"/>
    <property type="match status" value="1"/>
</dbReference>
<dbReference type="InterPro" id="IPR019734">
    <property type="entry name" value="TPR_rpt"/>
</dbReference>
<dbReference type="InterPro" id="IPR051012">
    <property type="entry name" value="CellSynth/LPSAsmb/PSIAsmb"/>
</dbReference>
<feature type="region of interest" description="Disordered" evidence="4">
    <location>
        <begin position="26"/>
        <end position="46"/>
    </location>
</feature>
<evidence type="ECO:0000256" key="3">
    <source>
        <dbReference type="PROSITE-ProRule" id="PRU00339"/>
    </source>
</evidence>
<keyword evidence="2 3" id="KW-0802">TPR repeat</keyword>
<evidence type="ECO:0000256" key="4">
    <source>
        <dbReference type="SAM" id="MobiDB-lite"/>
    </source>
</evidence>
<evidence type="ECO:0000313" key="5">
    <source>
        <dbReference type="EMBL" id="TLS69063.1"/>
    </source>
</evidence>
<dbReference type="PROSITE" id="PS51257">
    <property type="entry name" value="PROKAR_LIPOPROTEIN"/>
    <property type="match status" value="1"/>
</dbReference>
<dbReference type="Gene3D" id="1.25.40.10">
    <property type="entry name" value="Tetratricopeptide repeat domain"/>
    <property type="match status" value="3"/>
</dbReference>
<evidence type="ECO:0000256" key="1">
    <source>
        <dbReference type="ARBA" id="ARBA00022737"/>
    </source>
</evidence>
<keyword evidence="1" id="KW-0677">Repeat</keyword>
<dbReference type="SUPFAM" id="SSF48452">
    <property type="entry name" value="TPR-like"/>
    <property type="match status" value="4"/>
</dbReference>
<feature type="repeat" description="TPR" evidence="3">
    <location>
        <begin position="297"/>
        <end position="330"/>
    </location>
</feature>
<dbReference type="PROSITE" id="PS50293">
    <property type="entry name" value="TPR_REGION"/>
    <property type="match status" value="1"/>
</dbReference>
<dbReference type="RefSeq" id="WP_138237878.1">
    <property type="nucleotide sequence ID" value="NZ_VBRY01000001.1"/>
</dbReference>
<dbReference type="EMBL" id="VBRY01000001">
    <property type="protein sequence ID" value="TLS69063.1"/>
    <property type="molecule type" value="Genomic_DNA"/>
</dbReference>